<reference evidence="5" key="1">
    <citation type="submission" date="2021-03" db="EMBL/GenBank/DDBJ databases">
        <title>Bacillus suaedae sp. nov., isolated from Suaeda aralocaspica.</title>
        <authorList>
            <person name="Lei R.F.R."/>
        </authorList>
    </citation>
    <scope>NUCLEOTIDE SEQUENCE</scope>
    <source>
        <strain evidence="5">YZJH907-2</strain>
    </source>
</reference>
<dbReference type="InterPro" id="IPR043128">
    <property type="entry name" value="Rev_trsase/Diguanyl_cyclase"/>
</dbReference>
<dbReference type="CDD" id="cd00130">
    <property type="entry name" value="PAS"/>
    <property type="match status" value="1"/>
</dbReference>
<dbReference type="SMART" id="SM00091">
    <property type="entry name" value="PAS"/>
    <property type="match status" value="2"/>
</dbReference>
<dbReference type="Gene3D" id="3.20.20.450">
    <property type="entry name" value="EAL domain"/>
    <property type="match status" value="1"/>
</dbReference>
<dbReference type="SUPFAM" id="SSF55785">
    <property type="entry name" value="PYP-like sensor domain (PAS domain)"/>
    <property type="match status" value="2"/>
</dbReference>
<dbReference type="SMART" id="SM00267">
    <property type="entry name" value="GGDEF"/>
    <property type="match status" value="1"/>
</dbReference>
<evidence type="ECO:0000259" key="4">
    <source>
        <dbReference type="PROSITE" id="PS50887"/>
    </source>
</evidence>
<feature type="domain" description="GGDEF" evidence="4">
    <location>
        <begin position="364"/>
        <end position="496"/>
    </location>
</feature>
<dbReference type="AlphaFoldDB" id="A0A940WRW0"/>
<evidence type="ECO:0000313" key="5">
    <source>
        <dbReference type="EMBL" id="MBP3951559.1"/>
    </source>
</evidence>
<dbReference type="InterPro" id="IPR001633">
    <property type="entry name" value="EAL_dom"/>
</dbReference>
<keyword evidence="6" id="KW-1185">Reference proteome</keyword>
<dbReference type="InterPro" id="IPR052155">
    <property type="entry name" value="Biofilm_reg_signaling"/>
</dbReference>
<dbReference type="Pfam" id="PF00990">
    <property type="entry name" value="GGDEF"/>
    <property type="match status" value="1"/>
</dbReference>
<dbReference type="SUPFAM" id="SSF55073">
    <property type="entry name" value="Nucleotide cyclase"/>
    <property type="match status" value="1"/>
</dbReference>
<dbReference type="Pfam" id="PF08448">
    <property type="entry name" value="PAS_4"/>
    <property type="match status" value="1"/>
</dbReference>
<dbReference type="EMBL" id="JAGKSQ010000004">
    <property type="protein sequence ID" value="MBP3951559.1"/>
    <property type="molecule type" value="Genomic_DNA"/>
</dbReference>
<dbReference type="RefSeq" id="WP_210597264.1">
    <property type="nucleotide sequence ID" value="NZ_JAGKSQ010000004.1"/>
</dbReference>
<dbReference type="NCBIfam" id="TIGR00229">
    <property type="entry name" value="sensory_box"/>
    <property type="match status" value="1"/>
</dbReference>
<gene>
    <name evidence="5" type="ORF">J7W16_10465</name>
</gene>
<dbReference type="PROSITE" id="PS50883">
    <property type="entry name" value="EAL"/>
    <property type="match status" value="1"/>
</dbReference>
<dbReference type="InterPro" id="IPR000700">
    <property type="entry name" value="PAS-assoc_C"/>
</dbReference>
<dbReference type="Proteomes" id="UP000678228">
    <property type="component" value="Unassembled WGS sequence"/>
</dbReference>
<dbReference type="PROSITE" id="PS50113">
    <property type="entry name" value="PAC"/>
    <property type="match status" value="1"/>
</dbReference>
<dbReference type="PROSITE" id="PS50112">
    <property type="entry name" value="PAS"/>
    <property type="match status" value="1"/>
</dbReference>
<evidence type="ECO:0000259" key="1">
    <source>
        <dbReference type="PROSITE" id="PS50112"/>
    </source>
</evidence>
<dbReference type="Gene3D" id="3.30.70.270">
    <property type="match status" value="1"/>
</dbReference>
<dbReference type="Gene3D" id="3.30.450.20">
    <property type="entry name" value="PAS domain"/>
    <property type="match status" value="2"/>
</dbReference>
<dbReference type="NCBIfam" id="TIGR00254">
    <property type="entry name" value="GGDEF"/>
    <property type="match status" value="1"/>
</dbReference>
<dbReference type="InterPro" id="IPR000014">
    <property type="entry name" value="PAS"/>
</dbReference>
<feature type="domain" description="PAS" evidence="1">
    <location>
        <begin position="209"/>
        <end position="279"/>
    </location>
</feature>
<dbReference type="InterPro" id="IPR029787">
    <property type="entry name" value="Nucleotide_cyclase"/>
</dbReference>
<dbReference type="SUPFAM" id="SSF141868">
    <property type="entry name" value="EAL domain-like"/>
    <property type="match status" value="1"/>
</dbReference>
<dbReference type="SMART" id="SM00052">
    <property type="entry name" value="EAL"/>
    <property type="match status" value="1"/>
</dbReference>
<proteinExistence type="predicted"/>
<dbReference type="InterPro" id="IPR035919">
    <property type="entry name" value="EAL_sf"/>
</dbReference>
<dbReference type="InterPro" id="IPR013656">
    <property type="entry name" value="PAS_4"/>
</dbReference>
<dbReference type="FunFam" id="3.20.20.450:FF:000001">
    <property type="entry name" value="Cyclic di-GMP phosphodiesterase yahA"/>
    <property type="match status" value="1"/>
</dbReference>
<evidence type="ECO:0000259" key="3">
    <source>
        <dbReference type="PROSITE" id="PS50883"/>
    </source>
</evidence>
<dbReference type="CDD" id="cd01948">
    <property type="entry name" value="EAL"/>
    <property type="match status" value="1"/>
</dbReference>
<protein>
    <submittedName>
        <fullName evidence="5">EAL domain-containing protein</fullName>
    </submittedName>
</protein>
<accession>A0A940WRW0</accession>
<dbReference type="PROSITE" id="PS50887">
    <property type="entry name" value="GGDEF"/>
    <property type="match status" value="1"/>
</dbReference>
<dbReference type="Pfam" id="PF00563">
    <property type="entry name" value="EAL"/>
    <property type="match status" value="1"/>
</dbReference>
<dbReference type="PANTHER" id="PTHR44757:SF2">
    <property type="entry name" value="BIOFILM ARCHITECTURE MAINTENANCE PROTEIN MBAA"/>
    <property type="match status" value="1"/>
</dbReference>
<name>A0A940WRW0_9BACI</name>
<dbReference type="FunFam" id="3.30.70.270:FF:000001">
    <property type="entry name" value="Diguanylate cyclase domain protein"/>
    <property type="match status" value="1"/>
</dbReference>
<evidence type="ECO:0000313" key="6">
    <source>
        <dbReference type="Proteomes" id="UP000678228"/>
    </source>
</evidence>
<dbReference type="InterPro" id="IPR000160">
    <property type="entry name" value="GGDEF_dom"/>
</dbReference>
<evidence type="ECO:0000259" key="2">
    <source>
        <dbReference type="PROSITE" id="PS50113"/>
    </source>
</evidence>
<feature type="domain" description="EAL" evidence="3">
    <location>
        <begin position="505"/>
        <end position="758"/>
    </location>
</feature>
<dbReference type="CDD" id="cd01949">
    <property type="entry name" value="GGDEF"/>
    <property type="match status" value="1"/>
</dbReference>
<feature type="domain" description="PAC" evidence="2">
    <location>
        <begin position="281"/>
        <end position="332"/>
    </location>
</feature>
<dbReference type="InterPro" id="IPR035965">
    <property type="entry name" value="PAS-like_dom_sf"/>
</dbReference>
<sequence length="766" mass="87182">MRTIGSKNVLKILKKNFKIISIFFSLTFMKEILELSGLNVSNTIYEPTIRLLSFLIIVYIFYHYLKRLAEIKEKLRFNESFGNSVLENMEDGITIYDKQGQVLYSNEAARTFGISEIKDPLEQCSEVYGLYYPNWTSHLLKEDLPISKILHGESVYNQEVWVMPKGKPLRVLLFNGKPVQLSSHDTVLYLMMAQDATQRRWTEQRLAVSEQRFKSLFKHNPDMVFWIDVNGRFLGANAVAETIIGYEERELLQKSYRDVMADDEVDQVIKQFKQTIKGEPQTFESRIMNSEKDVLEVNVTVMPITVDQNIVGVYAVVKDITERKKTDEMVQYLAYHDTLTGLANRRLFYNELSEAFSAAKQHDHIVGLMFLDLDRFKFINDTLGHDIGDLLLVAVARRLEGCISSLDTISRLGGDEFTFILPNSTREKTAKVAKKISEVLSQVFIIEGQEVYITASIGISIYPSDGGNIETLIKHADTAMYAAKDSGKDNFRFYTPSMNEVFSRHMLLEKGLREALKNNELELYYQPKIHIITGQVVGFEALIRWNHPYLGLVSPAEFIPLAEETGLIIPIGKWVLRSACLQARIWQQQGYSFVKMAVNLSVVQFQDEGLISEIIRVLAETGLAHDSLELEITEGISIDDNQSFLAKLIELKALGIRISIDDFGKGYSSLSYLQKLPIDTLKIDKSFIQGMTSEKGIDLVEAILTIGHQLNLTIVAEGVEEPSQLEMLRRLGCDELQGYLFSKPIPAEAVEEKLIELGQIKYLEHH</sequence>
<dbReference type="PANTHER" id="PTHR44757">
    <property type="entry name" value="DIGUANYLATE CYCLASE DGCP"/>
    <property type="match status" value="1"/>
</dbReference>
<comment type="caution">
    <text evidence="5">The sequence shown here is derived from an EMBL/GenBank/DDBJ whole genome shotgun (WGS) entry which is preliminary data.</text>
</comment>
<organism evidence="5 6">
    <name type="scientific">Halalkalibacter suaedae</name>
    <dbReference type="NCBI Taxonomy" id="2822140"/>
    <lineage>
        <taxon>Bacteria</taxon>
        <taxon>Bacillati</taxon>
        <taxon>Bacillota</taxon>
        <taxon>Bacilli</taxon>
        <taxon>Bacillales</taxon>
        <taxon>Bacillaceae</taxon>
        <taxon>Halalkalibacter</taxon>
    </lineage>
</organism>